<gene>
    <name evidence="2" type="ORF">S12H4_34275</name>
</gene>
<reference evidence="2" key="1">
    <citation type="journal article" date="2014" name="Front. Microbiol.">
        <title>High frequency of phylogenetically diverse reductive dehalogenase-homologous genes in deep subseafloor sedimentary metagenomes.</title>
        <authorList>
            <person name="Kawai M."/>
            <person name="Futagami T."/>
            <person name="Toyoda A."/>
            <person name="Takaki Y."/>
            <person name="Nishi S."/>
            <person name="Hori S."/>
            <person name="Arai W."/>
            <person name="Tsubouchi T."/>
            <person name="Morono Y."/>
            <person name="Uchiyama I."/>
            <person name="Ito T."/>
            <person name="Fujiyama A."/>
            <person name="Inagaki F."/>
            <person name="Takami H."/>
        </authorList>
    </citation>
    <scope>NUCLEOTIDE SEQUENCE</scope>
    <source>
        <strain evidence="2">Expedition CK06-06</strain>
    </source>
</reference>
<dbReference type="Pfam" id="PF12728">
    <property type="entry name" value="HTH_17"/>
    <property type="match status" value="1"/>
</dbReference>
<dbReference type="InterPro" id="IPR036388">
    <property type="entry name" value="WH-like_DNA-bd_sf"/>
</dbReference>
<dbReference type="EMBL" id="BARW01020267">
    <property type="protein sequence ID" value="GAI89790.1"/>
    <property type="molecule type" value="Genomic_DNA"/>
</dbReference>
<dbReference type="InterPro" id="IPR010093">
    <property type="entry name" value="SinI_DNA-bd"/>
</dbReference>
<sequence length="79" mass="9178">MHDFDVKYTTMRKSRAGFDERLLTVNEIAALLRVKPGTIRKWVHLQAIPVIRLGRAVRFCPGELAAWLEKRSQKAKSWD</sequence>
<comment type="caution">
    <text evidence="2">The sequence shown here is derived from an EMBL/GenBank/DDBJ whole genome shotgun (WGS) entry which is preliminary data.</text>
</comment>
<dbReference type="NCBIfam" id="TIGR01764">
    <property type="entry name" value="excise"/>
    <property type="match status" value="1"/>
</dbReference>
<dbReference type="Gene3D" id="1.10.10.10">
    <property type="entry name" value="Winged helix-like DNA-binding domain superfamily/Winged helix DNA-binding domain"/>
    <property type="match status" value="1"/>
</dbReference>
<dbReference type="InterPro" id="IPR041657">
    <property type="entry name" value="HTH_17"/>
</dbReference>
<dbReference type="GO" id="GO:0003677">
    <property type="term" value="F:DNA binding"/>
    <property type="evidence" value="ECO:0007669"/>
    <property type="project" value="InterPro"/>
</dbReference>
<dbReference type="InterPro" id="IPR009061">
    <property type="entry name" value="DNA-bd_dom_put_sf"/>
</dbReference>
<accession>X1TQC9</accession>
<dbReference type="AlphaFoldDB" id="X1TQC9"/>
<dbReference type="SUPFAM" id="SSF46955">
    <property type="entry name" value="Putative DNA-binding domain"/>
    <property type="match status" value="1"/>
</dbReference>
<feature type="domain" description="Helix-turn-helix" evidence="1">
    <location>
        <begin position="22"/>
        <end position="72"/>
    </location>
</feature>
<evidence type="ECO:0000313" key="2">
    <source>
        <dbReference type="EMBL" id="GAI89790.1"/>
    </source>
</evidence>
<evidence type="ECO:0000259" key="1">
    <source>
        <dbReference type="Pfam" id="PF12728"/>
    </source>
</evidence>
<protein>
    <recommendedName>
        <fullName evidence="1">Helix-turn-helix domain-containing protein</fullName>
    </recommendedName>
</protein>
<organism evidence="2">
    <name type="scientific">marine sediment metagenome</name>
    <dbReference type="NCBI Taxonomy" id="412755"/>
    <lineage>
        <taxon>unclassified sequences</taxon>
        <taxon>metagenomes</taxon>
        <taxon>ecological metagenomes</taxon>
    </lineage>
</organism>
<name>X1TQC9_9ZZZZ</name>
<proteinExistence type="predicted"/>